<dbReference type="Proteomes" id="UP001305702">
    <property type="component" value="Chromosome"/>
</dbReference>
<dbReference type="EMBL" id="CP130318">
    <property type="protein sequence ID" value="WNQ12345.1"/>
    <property type="molecule type" value="Genomic_DNA"/>
</dbReference>
<accession>A0AA96LFH9</accession>
<evidence type="ECO:0000313" key="2">
    <source>
        <dbReference type="Proteomes" id="UP001305702"/>
    </source>
</evidence>
<keyword evidence="2" id="KW-1185">Reference proteome</keyword>
<evidence type="ECO:0008006" key="3">
    <source>
        <dbReference type="Google" id="ProtNLM"/>
    </source>
</evidence>
<name>A0AA96LFH9_9BACL</name>
<organism evidence="1 2">
    <name type="scientific">Paenibacillus aurantius</name>
    <dbReference type="NCBI Taxonomy" id="2918900"/>
    <lineage>
        <taxon>Bacteria</taxon>
        <taxon>Bacillati</taxon>
        <taxon>Bacillota</taxon>
        <taxon>Bacilli</taxon>
        <taxon>Bacillales</taxon>
        <taxon>Paenibacillaceae</taxon>
        <taxon>Paenibacillus</taxon>
    </lineage>
</organism>
<sequence>MQTGLKINVSYNGNVEDSLPARITAKTIKILKGSLSPKLSQLDAAKIALKEKQGKQAFIKGMNYDADCHIWEIEMDQYPKSAPSMIKIDSEKAEIIK</sequence>
<dbReference type="RefSeq" id="WP_315606122.1">
    <property type="nucleotide sequence ID" value="NZ_CP130318.1"/>
</dbReference>
<dbReference type="KEGG" id="paun:MJA45_04670"/>
<protein>
    <recommendedName>
        <fullName evidence="3">PepSY domain-containing protein</fullName>
    </recommendedName>
</protein>
<dbReference type="AlphaFoldDB" id="A0AA96LFH9"/>
<gene>
    <name evidence="1" type="ORF">MJA45_04670</name>
</gene>
<reference evidence="1 2" key="1">
    <citation type="submission" date="2022-02" db="EMBL/GenBank/DDBJ databases">
        <title>Paenibacillus sp. MBLB1776 Whole Genome Shotgun Sequencing.</title>
        <authorList>
            <person name="Hwang C.Y."/>
            <person name="Cho E.-S."/>
            <person name="Seo M.-J."/>
        </authorList>
    </citation>
    <scope>NUCLEOTIDE SEQUENCE [LARGE SCALE GENOMIC DNA]</scope>
    <source>
        <strain evidence="1 2">MBLB1776</strain>
    </source>
</reference>
<proteinExistence type="predicted"/>
<evidence type="ECO:0000313" key="1">
    <source>
        <dbReference type="EMBL" id="WNQ12345.1"/>
    </source>
</evidence>